<accession>L8GTH4</accession>
<dbReference type="VEuPathDB" id="AmoebaDB:ACA1_203140"/>
<evidence type="ECO:0000256" key="2">
    <source>
        <dbReference type="ARBA" id="ARBA00022676"/>
    </source>
</evidence>
<evidence type="ECO:0000313" key="13">
    <source>
        <dbReference type="EMBL" id="ELR16310.1"/>
    </source>
</evidence>
<keyword evidence="11" id="KW-0812">Transmembrane</keyword>
<name>L8GTH4_ACACF</name>
<comment type="catalytic activity">
    <reaction evidence="10">
        <text>L-threonyl-[protein] + UDP-N-acetyl-alpha-D-glucosamine = 3-O-(N-acetyl-beta-D-glucosaminyl)-L-threonyl-[protein] + UDP + H(+)</text>
        <dbReference type="Rhea" id="RHEA:48908"/>
        <dbReference type="Rhea" id="RHEA-COMP:11060"/>
        <dbReference type="Rhea" id="RHEA-COMP:12252"/>
        <dbReference type="ChEBI" id="CHEBI:15378"/>
        <dbReference type="ChEBI" id="CHEBI:30013"/>
        <dbReference type="ChEBI" id="CHEBI:57705"/>
        <dbReference type="ChEBI" id="CHEBI:58223"/>
        <dbReference type="ChEBI" id="CHEBI:90840"/>
        <dbReference type="EC" id="2.4.1.255"/>
    </reaction>
</comment>
<feature type="transmembrane region" description="Helical" evidence="11">
    <location>
        <begin position="12"/>
        <end position="31"/>
    </location>
</feature>
<comment type="catalytic activity">
    <reaction evidence="9">
        <text>L-seryl-[protein] + UDP-N-acetyl-alpha-D-glucosamine = 3-O-(N-acetyl-beta-D-glucosaminyl)-L-seryl-[protein] + UDP + H(+)</text>
        <dbReference type="Rhea" id="RHEA:48904"/>
        <dbReference type="Rhea" id="RHEA-COMP:9863"/>
        <dbReference type="Rhea" id="RHEA-COMP:12251"/>
        <dbReference type="ChEBI" id="CHEBI:15378"/>
        <dbReference type="ChEBI" id="CHEBI:29999"/>
        <dbReference type="ChEBI" id="CHEBI:57705"/>
        <dbReference type="ChEBI" id="CHEBI:58223"/>
        <dbReference type="ChEBI" id="CHEBI:90838"/>
        <dbReference type="EC" id="2.4.1.255"/>
    </reaction>
</comment>
<dbReference type="InterPro" id="IPR049625">
    <property type="entry name" value="Glyco_transf_61_cat"/>
</dbReference>
<evidence type="ECO:0000256" key="1">
    <source>
        <dbReference type="ARBA" id="ARBA00011970"/>
    </source>
</evidence>
<dbReference type="STRING" id="1257118.L8GTH4"/>
<gene>
    <name evidence="13" type="ORF">ACA1_203140</name>
</gene>
<dbReference type="RefSeq" id="XP_004338323.1">
    <property type="nucleotide sequence ID" value="XM_004338275.1"/>
</dbReference>
<dbReference type="EC" id="2.4.1.255" evidence="1"/>
<keyword evidence="4" id="KW-0732">Signal</keyword>
<evidence type="ECO:0000256" key="11">
    <source>
        <dbReference type="SAM" id="Phobius"/>
    </source>
</evidence>
<sequence length="524" mass="58882">MKTRLTTNQTALLVVVLLSVGSLLYFAWLSAPRSNDERLDRLAGALAESISAQERTERILLRLAEAVGGEFANLTRATIESGHKEKEAATYPLNAYKRWLNQLGATPTERACEERTGLTLEWCKNTGGQGRVECYKLQGWGSRSSQPDTICEGFNLVVDFDKIPWNPPREFDSSGQNRHPHFGPEKSLISSGSVGSFSAQCQVDRSIVKDVNNMLGTENKFSRALWNNFAEIPADQSTECGVVYENPVVVIMRYEAWNMYHQLGEWINAFTTLEVVDKLDKNTQVLLLDMHEKTEPFTDMLKVFSPDHPLVLGKELVGKGKVCFKDAIMPWEGYGTFIHNNVWRASHGEPCLDSDILEAFSHFVLNKLGMLKHNIPNEPRITLILRKDYMGRKLDRKISNEDQVVKALEEVSRGRASFSSVQLETMTFKEQVELMYSKTNILIGVHGAGLSHTVFLPPEAILIELLPDSVKSFTYFRNLAKQSNHIYIPVHVSHAISVDIDQMKKVVDVAISIASSFNTQMGKS</sequence>
<keyword evidence="5" id="KW-0256">Endoplasmic reticulum</keyword>
<dbReference type="Proteomes" id="UP000011083">
    <property type="component" value="Unassembled WGS sequence"/>
</dbReference>
<evidence type="ECO:0000256" key="4">
    <source>
        <dbReference type="ARBA" id="ARBA00022729"/>
    </source>
</evidence>
<dbReference type="KEGG" id="acan:ACA1_203140"/>
<evidence type="ECO:0000256" key="5">
    <source>
        <dbReference type="ARBA" id="ARBA00022824"/>
    </source>
</evidence>
<proteinExistence type="predicted"/>
<protein>
    <recommendedName>
        <fullName evidence="7">EGF domain-specific O-linked N-acetylglucosamine transferase</fullName>
        <ecNumber evidence="1">2.4.1.255</ecNumber>
    </recommendedName>
    <alternativeName>
        <fullName evidence="8">Extracellular O-linked N-acetylglucosamine transferase</fullName>
    </alternativeName>
</protein>
<keyword evidence="3 13" id="KW-0808">Transferase</keyword>
<dbReference type="OMA" id="PTERACE"/>
<evidence type="ECO:0000256" key="8">
    <source>
        <dbReference type="ARBA" id="ARBA00042574"/>
    </source>
</evidence>
<dbReference type="PANTHER" id="PTHR20961:SF148">
    <property type="entry name" value="EGF DOMAIN-SPECIFIC O-LINKED N-ACETYLGLUCOSAMINE TRANSFERASE"/>
    <property type="match status" value="1"/>
</dbReference>
<evidence type="ECO:0000256" key="3">
    <source>
        <dbReference type="ARBA" id="ARBA00022679"/>
    </source>
</evidence>
<evidence type="ECO:0000259" key="12">
    <source>
        <dbReference type="Pfam" id="PF04577"/>
    </source>
</evidence>
<keyword evidence="11" id="KW-0472">Membrane</keyword>
<evidence type="ECO:0000256" key="7">
    <source>
        <dbReference type="ARBA" id="ARBA00040944"/>
    </source>
</evidence>
<keyword evidence="6" id="KW-0325">Glycoprotein</keyword>
<evidence type="ECO:0000313" key="14">
    <source>
        <dbReference type="Proteomes" id="UP000011083"/>
    </source>
</evidence>
<dbReference type="Pfam" id="PF04577">
    <property type="entry name" value="Glyco_transf_61"/>
    <property type="match status" value="1"/>
</dbReference>
<dbReference type="AlphaFoldDB" id="L8GTH4"/>
<dbReference type="PANTHER" id="PTHR20961">
    <property type="entry name" value="GLYCOSYLTRANSFERASE"/>
    <property type="match status" value="1"/>
</dbReference>
<keyword evidence="14" id="KW-1185">Reference proteome</keyword>
<dbReference type="EMBL" id="KB008001">
    <property type="protein sequence ID" value="ELR16310.1"/>
    <property type="molecule type" value="Genomic_DNA"/>
</dbReference>
<evidence type="ECO:0000256" key="9">
    <source>
        <dbReference type="ARBA" id="ARBA00048317"/>
    </source>
</evidence>
<keyword evidence="11" id="KW-1133">Transmembrane helix</keyword>
<organism evidence="13 14">
    <name type="scientific">Acanthamoeba castellanii (strain ATCC 30010 / Neff)</name>
    <dbReference type="NCBI Taxonomy" id="1257118"/>
    <lineage>
        <taxon>Eukaryota</taxon>
        <taxon>Amoebozoa</taxon>
        <taxon>Discosea</taxon>
        <taxon>Longamoebia</taxon>
        <taxon>Centramoebida</taxon>
        <taxon>Acanthamoebidae</taxon>
        <taxon>Acanthamoeba</taxon>
    </lineage>
</organism>
<dbReference type="OrthoDB" id="1892506at2759"/>
<evidence type="ECO:0000256" key="6">
    <source>
        <dbReference type="ARBA" id="ARBA00023180"/>
    </source>
</evidence>
<dbReference type="GeneID" id="14917050"/>
<dbReference type="InterPro" id="IPR007657">
    <property type="entry name" value="Glycosyltransferase_61"/>
</dbReference>
<dbReference type="GO" id="GO:0097363">
    <property type="term" value="F:protein O-acetylglucosaminyltransferase activity"/>
    <property type="evidence" value="ECO:0007669"/>
    <property type="project" value="UniProtKB-EC"/>
</dbReference>
<reference evidence="13 14" key="1">
    <citation type="journal article" date="2013" name="Genome Biol.">
        <title>Genome of Acanthamoeba castellanii highlights extensive lateral gene transfer and early evolution of tyrosine kinase signaling.</title>
        <authorList>
            <person name="Clarke M."/>
            <person name="Lohan A.J."/>
            <person name="Liu B."/>
            <person name="Lagkouvardos I."/>
            <person name="Roy S."/>
            <person name="Zafar N."/>
            <person name="Bertelli C."/>
            <person name="Schilde C."/>
            <person name="Kianianmomeni A."/>
            <person name="Burglin T.R."/>
            <person name="Frech C."/>
            <person name="Turcotte B."/>
            <person name="Kopec K.O."/>
            <person name="Synnott J.M."/>
            <person name="Choo C."/>
            <person name="Paponov I."/>
            <person name="Finkler A."/>
            <person name="Soon Heng Tan C."/>
            <person name="Hutchins A.P."/>
            <person name="Weinmeier T."/>
            <person name="Rattei T."/>
            <person name="Chu J.S."/>
            <person name="Gimenez G."/>
            <person name="Irimia M."/>
            <person name="Rigden D.J."/>
            <person name="Fitzpatrick D.A."/>
            <person name="Lorenzo-Morales J."/>
            <person name="Bateman A."/>
            <person name="Chiu C.H."/>
            <person name="Tang P."/>
            <person name="Hegemann P."/>
            <person name="Fromm H."/>
            <person name="Raoult D."/>
            <person name="Greub G."/>
            <person name="Miranda-Saavedra D."/>
            <person name="Chen N."/>
            <person name="Nash P."/>
            <person name="Ginger M.L."/>
            <person name="Horn M."/>
            <person name="Schaap P."/>
            <person name="Caler L."/>
            <person name="Loftus B."/>
        </authorList>
    </citation>
    <scope>NUCLEOTIDE SEQUENCE [LARGE SCALE GENOMIC DNA]</scope>
    <source>
        <strain evidence="13 14">Neff</strain>
    </source>
</reference>
<keyword evidence="2" id="KW-0328">Glycosyltransferase</keyword>
<evidence type="ECO:0000256" key="10">
    <source>
        <dbReference type="ARBA" id="ARBA00049432"/>
    </source>
</evidence>
<feature type="domain" description="Glycosyltransferase 61 catalytic" evidence="12">
    <location>
        <begin position="375"/>
        <end position="462"/>
    </location>
</feature>